<dbReference type="GO" id="GO:0015920">
    <property type="term" value="P:lipopolysaccharide transport"/>
    <property type="evidence" value="ECO:0007669"/>
    <property type="project" value="TreeGrafter"/>
</dbReference>
<evidence type="ECO:0000256" key="1">
    <source>
        <dbReference type="ARBA" id="ARBA00022729"/>
    </source>
</evidence>
<comment type="caution">
    <text evidence="5">The sequence shown here is derived from an EMBL/GenBank/DDBJ whole genome shotgun (WGS) entry which is preliminary data.</text>
</comment>
<evidence type="ECO:0000256" key="2">
    <source>
        <dbReference type="SAM" id="MobiDB-lite"/>
    </source>
</evidence>
<feature type="signal peptide" evidence="3">
    <location>
        <begin position="1"/>
        <end position="19"/>
    </location>
</feature>
<dbReference type="InterPro" id="IPR005653">
    <property type="entry name" value="OstA-like_N"/>
</dbReference>
<dbReference type="AlphaFoldDB" id="A0A3D9FHY4"/>
<dbReference type="GO" id="GO:0017089">
    <property type="term" value="F:glycolipid transfer activity"/>
    <property type="evidence" value="ECO:0007669"/>
    <property type="project" value="TreeGrafter"/>
</dbReference>
<evidence type="ECO:0000313" key="6">
    <source>
        <dbReference type="Proteomes" id="UP000256310"/>
    </source>
</evidence>
<dbReference type="EMBL" id="QRDP01000004">
    <property type="protein sequence ID" value="RED17399.1"/>
    <property type="molecule type" value="Genomic_DNA"/>
</dbReference>
<feature type="domain" description="Organic solvent tolerance-like N-terminal" evidence="4">
    <location>
        <begin position="40"/>
        <end position="147"/>
    </location>
</feature>
<dbReference type="PANTHER" id="PTHR36504:SF1">
    <property type="entry name" value="LIPOPOLYSACCHARIDE EXPORT SYSTEM PROTEIN LPTA"/>
    <property type="match status" value="1"/>
</dbReference>
<dbReference type="Gene3D" id="2.60.450.10">
    <property type="entry name" value="Lipopolysaccharide (LPS) transport protein A like domain"/>
    <property type="match status" value="1"/>
</dbReference>
<keyword evidence="1 3" id="KW-0732">Signal</keyword>
<evidence type="ECO:0000313" key="5">
    <source>
        <dbReference type="EMBL" id="RED17399.1"/>
    </source>
</evidence>
<evidence type="ECO:0000259" key="4">
    <source>
        <dbReference type="Pfam" id="PF03968"/>
    </source>
</evidence>
<dbReference type="RefSeq" id="WP_116236676.1">
    <property type="nucleotide sequence ID" value="NZ_QRDP01000004.1"/>
</dbReference>
<accession>A0A3D9FHY4</accession>
<dbReference type="Proteomes" id="UP000256310">
    <property type="component" value="Unassembled WGS sequence"/>
</dbReference>
<organism evidence="5 6">
    <name type="scientific">Parasphingopyxis lamellibrachiae</name>
    <dbReference type="NCBI Taxonomy" id="680125"/>
    <lineage>
        <taxon>Bacteria</taxon>
        <taxon>Pseudomonadati</taxon>
        <taxon>Pseudomonadota</taxon>
        <taxon>Alphaproteobacteria</taxon>
        <taxon>Sphingomonadales</taxon>
        <taxon>Sphingomonadaceae</taxon>
        <taxon>Parasphingopyxis</taxon>
    </lineage>
</organism>
<dbReference type="GO" id="GO:0030288">
    <property type="term" value="C:outer membrane-bounded periplasmic space"/>
    <property type="evidence" value="ECO:0007669"/>
    <property type="project" value="TreeGrafter"/>
</dbReference>
<proteinExistence type="predicted"/>
<feature type="chain" id="PRO_5017755614" evidence="3">
    <location>
        <begin position="20"/>
        <end position="186"/>
    </location>
</feature>
<name>A0A3D9FHY4_9SPHN</name>
<dbReference type="InterPro" id="IPR052037">
    <property type="entry name" value="LPS_export_LptA"/>
</dbReference>
<protein>
    <submittedName>
        <fullName evidence="5">Lipopolysaccharide export system protein LptA</fullName>
    </submittedName>
</protein>
<dbReference type="OrthoDB" id="9811926at2"/>
<keyword evidence="6" id="KW-1185">Reference proteome</keyword>
<dbReference type="Pfam" id="PF03968">
    <property type="entry name" value="LptD_N"/>
    <property type="match status" value="1"/>
</dbReference>
<sequence>MTRSFLLPAAAGFALMMLAAVPASSQSALGGLNTNAPVDVAADRIEVQDRADRAIFSGNVQVRQGNLSLDAARITVAYSGSVTGGVEVRRLDASGGVFVRSPSETARGQFGVYDLDRRLITLIGGVELNQGGNVIRGGRLVIDLDTGRAVIDGRSQGGNGIVTEGTSTGRVTGRFTVPQRNTQPDQ</sequence>
<dbReference type="PANTHER" id="PTHR36504">
    <property type="entry name" value="LIPOPOLYSACCHARIDE EXPORT SYSTEM PROTEIN LPTA"/>
    <property type="match status" value="1"/>
</dbReference>
<dbReference type="GO" id="GO:0009279">
    <property type="term" value="C:cell outer membrane"/>
    <property type="evidence" value="ECO:0007669"/>
    <property type="project" value="TreeGrafter"/>
</dbReference>
<reference evidence="5 6" key="1">
    <citation type="submission" date="2018-07" db="EMBL/GenBank/DDBJ databases">
        <title>Genomic Encyclopedia of Type Strains, Phase IV (KMG-IV): sequencing the most valuable type-strain genomes for metagenomic binning, comparative biology and taxonomic classification.</title>
        <authorList>
            <person name="Goeker M."/>
        </authorList>
    </citation>
    <scope>NUCLEOTIDE SEQUENCE [LARGE SCALE GENOMIC DNA]</scope>
    <source>
        <strain evidence="5 6">DSM 26725</strain>
    </source>
</reference>
<gene>
    <name evidence="5" type="ORF">DFR46_2446</name>
</gene>
<evidence type="ECO:0000256" key="3">
    <source>
        <dbReference type="SAM" id="SignalP"/>
    </source>
</evidence>
<feature type="region of interest" description="Disordered" evidence="2">
    <location>
        <begin position="155"/>
        <end position="186"/>
    </location>
</feature>